<organism evidence="1 2">
    <name type="scientific">Populus alba x Populus x berolinensis</name>
    <dbReference type="NCBI Taxonomy" id="444605"/>
    <lineage>
        <taxon>Eukaryota</taxon>
        <taxon>Viridiplantae</taxon>
        <taxon>Streptophyta</taxon>
        <taxon>Embryophyta</taxon>
        <taxon>Tracheophyta</taxon>
        <taxon>Spermatophyta</taxon>
        <taxon>Magnoliopsida</taxon>
        <taxon>eudicotyledons</taxon>
        <taxon>Gunneridae</taxon>
        <taxon>Pentapetalae</taxon>
        <taxon>rosids</taxon>
        <taxon>fabids</taxon>
        <taxon>Malpighiales</taxon>
        <taxon>Salicaceae</taxon>
        <taxon>Saliceae</taxon>
        <taxon>Populus</taxon>
    </lineage>
</organism>
<evidence type="ECO:0000313" key="2">
    <source>
        <dbReference type="Proteomes" id="UP001164929"/>
    </source>
</evidence>
<gene>
    <name evidence="1" type="ORF">NC653_021422</name>
</gene>
<keyword evidence="2" id="KW-1185">Reference proteome</keyword>
<reference evidence="1" key="1">
    <citation type="journal article" date="2023" name="Mol. Ecol. Resour.">
        <title>Chromosome-level genome assembly of a triploid poplar Populus alba 'Berolinensis'.</title>
        <authorList>
            <person name="Chen S."/>
            <person name="Yu Y."/>
            <person name="Wang X."/>
            <person name="Wang S."/>
            <person name="Zhang T."/>
            <person name="Zhou Y."/>
            <person name="He R."/>
            <person name="Meng N."/>
            <person name="Wang Y."/>
            <person name="Liu W."/>
            <person name="Liu Z."/>
            <person name="Liu J."/>
            <person name="Guo Q."/>
            <person name="Huang H."/>
            <person name="Sederoff R.R."/>
            <person name="Wang G."/>
            <person name="Qu G."/>
            <person name="Chen S."/>
        </authorList>
    </citation>
    <scope>NUCLEOTIDE SEQUENCE</scope>
    <source>
        <strain evidence="1">SC-2020</strain>
    </source>
</reference>
<dbReference type="Proteomes" id="UP001164929">
    <property type="component" value="Chromosome 8"/>
</dbReference>
<dbReference type="AlphaFoldDB" id="A0AAD6MMX0"/>
<protein>
    <submittedName>
        <fullName evidence="1">Uncharacterized protein</fullName>
    </submittedName>
</protein>
<name>A0AAD6MMX0_9ROSI</name>
<dbReference type="EMBL" id="JAQIZT010000008">
    <property type="protein sequence ID" value="KAJ6988498.1"/>
    <property type="molecule type" value="Genomic_DNA"/>
</dbReference>
<evidence type="ECO:0000313" key="1">
    <source>
        <dbReference type="EMBL" id="KAJ6988498.1"/>
    </source>
</evidence>
<comment type="caution">
    <text evidence="1">The sequence shown here is derived from an EMBL/GenBank/DDBJ whole genome shotgun (WGS) entry which is preliminary data.</text>
</comment>
<proteinExistence type="predicted"/>
<accession>A0AAD6MMX0</accession>
<sequence>MAEVRYENSSPPSSKKSDVKEFCSICTLHLYDNFLEQKLRVPGNSFRNLMSKMIEVSLSRQAVVCPEENASA</sequence>